<evidence type="ECO:0000313" key="1">
    <source>
        <dbReference type="EMBL" id="GAC34260.1"/>
    </source>
</evidence>
<dbReference type="STRING" id="1129793.GPLA_3371"/>
<gene>
    <name evidence="1" type="ORF">GPLA_3371</name>
</gene>
<keyword evidence="2" id="KW-1185">Reference proteome</keyword>
<reference evidence="2" key="1">
    <citation type="journal article" date="2014" name="Environ. Microbiol.">
        <title>Comparative genomics of the marine bacterial genus Glaciecola reveals the high degree of genomic diversity and genomic characteristic for cold adaptation.</title>
        <authorList>
            <person name="Qin Q.L."/>
            <person name="Xie B.B."/>
            <person name="Yu Y."/>
            <person name="Shu Y.L."/>
            <person name="Rong J.C."/>
            <person name="Zhang Y.J."/>
            <person name="Zhao D.L."/>
            <person name="Chen X.L."/>
            <person name="Zhang X.Y."/>
            <person name="Chen B."/>
            <person name="Zhou B.C."/>
            <person name="Zhang Y.Z."/>
        </authorList>
    </citation>
    <scope>NUCLEOTIDE SEQUENCE [LARGE SCALE GENOMIC DNA]</scope>
    <source>
        <strain evidence="2">LMG 21857</strain>
    </source>
</reference>
<name>K7AG59_9ALTE</name>
<proteinExistence type="predicted"/>
<dbReference type="AlphaFoldDB" id="K7AG59"/>
<protein>
    <submittedName>
        <fullName evidence="1">Uncharacterized protein</fullName>
    </submittedName>
</protein>
<sequence length="47" mass="5418">MLFILDIHFVNDCGHDYLNVNRLKKDTQIFGVITGHPIDFIKTESAQ</sequence>
<evidence type="ECO:0000313" key="2">
    <source>
        <dbReference type="Proteomes" id="UP000006322"/>
    </source>
</evidence>
<accession>K7AG59</accession>
<comment type="caution">
    <text evidence="1">The sequence shown here is derived from an EMBL/GenBank/DDBJ whole genome shotgun (WGS) entry which is preliminary data.</text>
</comment>
<dbReference type="EMBL" id="BAER01000097">
    <property type="protein sequence ID" value="GAC34260.1"/>
    <property type="molecule type" value="Genomic_DNA"/>
</dbReference>
<dbReference type="Proteomes" id="UP000006322">
    <property type="component" value="Unassembled WGS sequence"/>
</dbReference>
<organism evidence="1 2">
    <name type="scientific">Paraglaciecola polaris LMG 21857</name>
    <dbReference type="NCBI Taxonomy" id="1129793"/>
    <lineage>
        <taxon>Bacteria</taxon>
        <taxon>Pseudomonadati</taxon>
        <taxon>Pseudomonadota</taxon>
        <taxon>Gammaproteobacteria</taxon>
        <taxon>Alteromonadales</taxon>
        <taxon>Alteromonadaceae</taxon>
        <taxon>Paraglaciecola</taxon>
    </lineage>
</organism>